<accession>A0A5A5TIN6</accession>
<dbReference type="Proteomes" id="UP000322530">
    <property type="component" value="Unassembled WGS sequence"/>
</dbReference>
<protein>
    <submittedName>
        <fullName evidence="2">Uncharacterized protein</fullName>
    </submittedName>
</protein>
<keyword evidence="1" id="KW-0812">Transmembrane</keyword>
<feature type="transmembrane region" description="Helical" evidence="1">
    <location>
        <begin position="7"/>
        <end position="27"/>
    </location>
</feature>
<evidence type="ECO:0000313" key="3">
    <source>
        <dbReference type="Proteomes" id="UP000322530"/>
    </source>
</evidence>
<keyword evidence="3" id="KW-1185">Reference proteome</keyword>
<dbReference type="EMBL" id="BIXY01000094">
    <property type="protein sequence ID" value="GCF11085.1"/>
    <property type="molecule type" value="Genomic_DNA"/>
</dbReference>
<keyword evidence="1" id="KW-0472">Membrane</keyword>
<dbReference type="OrthoDB" id="9989628at2"/>
<organism evidence="2 3">
    <name type="scientific">Dictyobacter arantiisoli</name>
    <dbReference type="NCBI Taxonomy" id="2014874"/>
    <lineage>
        <taxon>Bacteria</taxon>
        <taxon>Bacillati</taxon>
        <taxon>Chloroflexota</taxon>
        <taxon>Ktedonobacteria</taxon>
        <taxon>Ktedonobacterales</taxon>
        <taxon>Dictyobacteraceae</taxon>
        <taxon>Dictyobacter</taxon>
    </lineage>
</organism>
<gene>
    <name evidence="2" type="ORF">KDI_46490</name>
</gene>
<name>A0A5A5TIN6_9CHLR</name>
<proteinExistence type="predicted"/>
<sequence>MAITSGALVLLQGIIWVVCILLGIGLGTLLGRWVGTLLGWMIATSLDANISNGGRFGKRVGIYLGIGAGICIALYYAAQLSAIVLHQIAAL</sequence>
<keyword evidence="1" id="KW-1133">Transmembrane helix</keyword>
<evidence type="ECO:0000256" key="1">
    <source>
        <dbReference type="SAM" id="Phobius"/>
    </source>
</evidence>
<dbReference type="AlphaFoldDB" id="A0A5A5TIN6"/>
<reference evidence="2 3" key="1">
    <citation type="submission" date="2019-01" db="EMBL/GenBank/DDBJ databases">
        <title>Draft genome sequence of Dictyobacter sp. Uno17.</title>
        <authorList>
            <person name="Wang C.M."/>
            <person name="Zheng Y."/>
            <person name="Sakai Y."/>
            <person name="Abe K."/>
            <person name="Yokota A."/>
            <person name="Yabe S."/>
        </authorList>
    </citation>
    <scope>NUCLEOTIDE SEQUENCE [LARGE SCALE GENOMIC DNA]</scope>
    <source>
        <strain evidence="2 3">Uno17</strain>
    </source>
</reference>
<evidence type="ECO:0000313" key="2">
    <source>
        <dbReference type="EMBL" id="GCF11085.1"/>
    </source>
</evidence>
<dbReference type="RefSeq" id="WP_149403930.1">
    <property type="nucleotide sequence ID" value="NZ_BIXY01000094.1"/>
</dbReference>
<comment type="caution">
    <text evidence="2">The sequence shown here is derived from an EMBL/GenBank/DDBJ whole genome shotgun (WGS) entry which is preliminary data.</text>
</comment>
<feature type="transmembrane region" description="Helical" evidence="1">
    <location>
        <begin position="62"/>
        <end position="85"/>
    </location>
</feature>